<dbReference type="InterPro" id="IPR037682">
    <property type="entry name" value="TonB_C"/>
</dbReference>
<keyword evidence="14" id="KW-1185">Reference proteome</keyword>
<evidence type="ECO:0000256" key="5">
    <source>
        <dbReference type="ARBA" id="ARBA00022519"/>
    </source>
</evidence>
<keyword evidence="4" id="KW-1003">Cell membrane</keyword>
<dbReference type="RefSeq" id="WP_208007904.1">
    <property type="nucleotide sequence ID" value="NZ_CP071796.1"/>
</dbReference>
<dbReference type="Proteomes" id="UP000663903">
    <property type="component" value="Chromosome"/>
</dbReference>
<dbReference type="InterPro" id="IPR051045">
    <property type="entry name" value="TonB-dependent_transducer"/>
</dbReference>
<organism evidence="13 14">
    <name type="scientific">Ottowia testudinis</name>
    <dbReference type="NCBI Taxonomy" id="2816950"/>
    <lineage>
        <taxon>Bacteria</taxon>
        <taxon>Pseudomonadati</taxon>
        <taxon>Pseudomonadota</taxon>
        <taxon>Betaproteobacteria</taxon>
        <taxon>Burkholderiales</taxon>
        <taxon>Comamonadaceae</taxon>
        <taxon>Ottowia</taxon>
    </lineage>
</organism>
<dbReference type="Gene3D" id="3.30.1150.10">
    <property type="match status" value="1"/>
</dbReference>
<evidence type="ECO:0000256" key="9">
    <source>
        <dbReference type="ARBA" id="ARBA00023136"/>
    </source>
</evidence>
<evidence type="ECO:0000256" key="2">
    <source>
        <dbReference type="ARBA" id="ARBA00006555"/>
    </source>
</evidence>
<dbReference type="PANTHER" id="PTHR33446:SF2">
    <property type="entry name" value="PROTEIN TONB"/>
    <property type="match status" value="1"/>
</dbReference>
<evidence type="ECO:0000256" key="1">
    <source>
        <dbReference type="ARBA" id="ARBA00004383"/>
    </source>
</evidence>
<name>A0A975H2M2_9BURK</name>
<sequence>MYSMRDIQLSFFAANLRRASVASVALHATMLLGAWQFLALYQAFAVSRSMDAVAAAPLELAQISWVPTLETLPAETAPPPEKALAAPLRSQADVRPLRPQVPAPVQSKRAPAAHSEPLPAPRAVPMLSQSEKAPDANHENAVQGEAISEPAPIQASVPTTVDPDPQSVATNALPHPPLRKAQPDYAYNPAPDYPRLLRDQGVGGVVWLRVWVQTDGQPGDITLVKGSGYRLLDESALRAVRHWRFLPARQGEQSLASWVEFPIRFAISG</sequence>
<keyword evidence="5" id="KW-0997">Cell inner membrane</keyword>
<evidence type="ECO:0000259" key="12">
    <source>
        <dbReference type="PROSITE" id="PS52015"/>
    </source>
</evidence>
<feature type="domain" description="TonB C-terminal" evidence="12">
    <location>
        <begin position="178"/>
        <end position="269"/>
    </location>
</feature>
<dbReference type="KEGG" id="otd:J1M35_14650"/>
<evidence type="ECO:0000256" key="6">
    <source>
        <dbReference type="ARBA" id="ARBA00022692"/>
    </source>
</evidence>
<evidence type="ECO:0000313" key="14">
    <source>
        <dbReference type="Proteomes" id="UP000663903"/>
    </source>
</evidence>
<dbReference type="GO" id="GO:0055085">
    <property type="term" value="P:transmembrane transport"/>
    <property type="evidence" value="ECO:0007669"/>
    <property type="project" value="InterPro"/>
</dbReference>
<gene>
    <name evidence="13" type="ORF">J1M35_14650</name>
</gene>
<dbReference type="GO" id="GO:0098797">
    <property type="term" value="C:plasma membrane protein complex"/>
    <property type="evidence" value="ECO:0007669"/>
    <property type="project" value="TreeGrafter"/>
</dbReference>
<dbReference type="PROSITE" id="PS52015">
    <property type="entry name" value="TONB_CTD"/>
    <property type="match status" value="1"/>
</dbReference>
<feature type="transmembrane region" description="Helical" evidence="11">
    <location>
        <begin position="21"/>
        <end position="41"/>
    </location>
</feature>
<evidence type="ECO:0000256" key="4">
    <source>
        <dbReference type="ARBA" id="ARBA00022475"/>
    </source>
</evidence>
<keyword evidence="7" id="KW-0653">Protein transport</keyword>
<dbReference type="Pfam" id="PF03544">
    <property type="entry name" value="TonB_C"/>
    <property type="match status" value="1"/>
</dbReference>
<dbReference type="PANTHER" id="PTHR33446">
    <property type="entry name" value="PROTEIN TONB-RELATED"/>
    <property type="match status" value="1"/>
</dbReference>
<keyword evidence="8 11" id="KW-1133">Transmembrane helix</keyword>
<evidence type="ECO:0000256" key="11">
    <source>
        <dbReference type="SAM" id="Phobius"/>
    </source>
</evidence>
<reference evidence="13" key="1">
    <citation type="submission" date="2021-03" db="EMBL/GenBank/DDBJ databases">
        <title>Ottowia sp. 27C isolated from the cloaca of a Giant Asian pond turtle (Heosemys grandis).</title>
        <authorList>
            <person name="Spergser J."/>
            <person name="Busse H.-J."/>
        </authorList>
    </citation>
    <scope>NUCLEOTIDE SEQUENCE</scope>
    <source>
        <strain evidence="13">27C</strain>
    </source>
</reference>
<dbReference type="SUPFAM" id="SSF74653">
    <property type="entry name" value="TolA/TonB C-terminal domain"/>
    <property type="match status" value="1"/>
</dbReference>
<feature type="region of interest" description="Disordered" evidence="10">
    <location>
        <begin position="101"/>
        <end position="122"/>
    </location>
</feature>
<keyword evidence="3" id="KW-0813">Transport</keyword>
<dbReference type="InterPro" id="IPR006260">
    <property type="entry name" value="TonB/TolA_C"/>
</dbReference>
<keyword evidence="6 11" id="KW-0812">Transmembrane</keyword>
<evidence type="ECO:0000256" key="10">
    <source>
        <dbReference type="SAM" id="MobiDB-lite"/>
    </source>
</evidence>
<proteinExistence type="inferred from homology"/>
<comment type="similarity">
    <text evidence="2">Belongs to the TonB family.</text>
</comment>
<dbReference type="AlphaFoldDB" id="A0A975H2M2"/>
<dbReference type="NCBIfam" id="TIGR01352">
    <property type="entry name" value="tonB_Cterm"/>
    <property type="match status" value="1"/>
</dbReference>
<accession>A0A975H2M2</accession>
<dbReference type="GO" id="GO:0015031">
    <property type="term" value="P:protein transport"/>
    <property type="evidence" value="ECO:0007669"/>
    <property type="project" value="UniProtKB-KW"/>
</dbReference>
<evidence type="ECO:0000256" key="3">
    <source>
        <dbReference type="ARBA" id="ARBA00022448"/>
    </source>
</evidence>
<evidence type="ECO:0000256" key="7">
    <source>
        <dbReference type="ARBA" id="ARBA00022927"/>
    </source>
</evidence>
<comment type="subcellular location">
    <subcellularLocation>
        <location evidence="1">Cell inner membrane</location>
        <topology evidence="1">Single-pass membrane protein</topology>
        <orientation evidence="1">Periplasmic side</orientation>
    </subcellularLocation>
</comment>
<dbReference type="GO" id="GO:0031992">
    <property type="term" value="F:energy transducer activity"/>
    <property type="evidence" value="ECO:0007669"/>
    <property type="project" value="TreeGrafter"/>
</dbReference>
<evidence type="ECO:0000313" key="13">
    <source>
        <dbReference type="EMBL" id="QTD44340.1"/>
    </source>
</evidence>
<evidence type="ECO:0000256" key="8">
    <source>
        <dbReference type="ARBA" id="ARBA00022989"/>
    </source>
</evidence>
<keyword evidence="9 11" id="KW-0472">Membrane</keyword>
<dbReference type="EMBL" id="CP071796">
    <property type="protein sequence ID" value="QTD44340.1"/>
    <property type="molecule type" value="Genomic_DNA"/>
</dbReference>
<protein>
    <submittedName>
        <fullName evidence="13">Energy transducer TonB</fullName>
    </submittedName>
</protein>